<dbReference type="AlphaFoldDB" id="A0A923HV91"/>
<dbReference type="PROSITE" id="PS50005">
    <property type="entry name" value="TPR"/>
    <property type="match status" value="1"/>
</dbReference>
<dbReference type="SUPFAM" id="SSF48452">
    <property type="entry name" value="TPR-like"/>
    <property type="match status" value="1"/>
</dbReference>
<dbReference type="EMBL" id="JACOFZ010000003">
    <property type="protein sequence ID" value="MBC3881949.1"/>
    <property type="molecule type" value="Genomic_DNA"/>
</dbReference>
<dbReference type="Gene3D" id="1.25.40.10">
    <property type="entry name" value="Tetratricopeptide repeat domain"/>
    <property type="match status" value="1"/>
</dbReference>
<reference evidence="2" key="1">
    <citation type="submission" date="2020-08" db="EMBL/GenBank/DDBJ databases">
        <title>Novel species isolated from subtropical streams in China.</title>
        <authorList>
            <person name="Lu H."/>
        </authorList>
    </citation>
    <scope>NUCLEOTIDE SEQUENCE</scope>
    <source>
        <strain evidence="2">LX22W</strain>
    </source>
</reference>
<evidence type="ECO:0000313" key="2">
    <source>
        <dbReference type="EMBL" id="MBC3881949.1"/>
    </source>
</evidence>
<dbReference type="RefSeq" id="WP_186916395.1">
    <property type="nucleotide sequence ID" value="NZ_JACOFZ010000003.1"/>
</dbReference>
<organism evidence="2 3">
    <name type="scientific">Undibacterium nitidum</name>
    <dbReference type="NCBI Taxonomy" id="2762298"/>
    <lineage>
        <taxon>Bacteria</taxon>
        <taxon>Pseudomonadati</taxon>
        <taxon>Pseudomonadota</taxon>
        <taxon>Betaproteobacteria</taxon>
        <taxon>Burkholderiales</taxon>
        <taxon>Oxalobacteraceae</taxon>
        <taxon>Undibacterium</taxon>
    </lineage>
</organism>
<evidence type="ECO:0000256" key="1">
    <source>
        <dbReference type="PROSITE-ProRule" id="PRU00339"/>
    </source>
</evidence>
<evidence type="ECO:0000313" key="3">
    <source>
        <dbReference type="Proteomes" id="UP000627446"/>
    </source>
</evidence>
<sequence>MQQGIGSGHRYAVPPSGCRTTKTLVLGSSISKNDQMKLIQAFIECPETSIFRVIGSEENDYSNWEVEPLTLDILMEGEGFYIVKAKNILPDGKVQDCYLDISLPERINDLVYFFDGVNLRVDYSFNFNGDIICAVPIDCFGVYELFYSKINPAIGIDILKVGLTNSARKSAIAEDLGYIFRDEEKYDDAAKMFQISVNEAPSSYFLYGELAACYMASGQPEKGKEYERLFSQNNGMH</sequence>
<dbReference type="InterPro" id="IPR011990">
    <property type="entry name" value="TPR-like_helical_dom_sf"/>
</dbReference>
<accession>A0A923HV91</accession>
<comment type="caution">
    <text evidence="2">The sequence shown here is derived from an EMBL/GenBank/DDBJ whole genome shotgun (WGS) entry which is preliminary data.</text>
</comment>
<protein>
    <recommendedName>
        <fullName evidence="4">Tetratricopeptide repeat protein</fullName>
    </recommendedName>
</protein>
<name>A0A923HV91_9BURK</name>
<keyword evidence="3" id="KW-1185">Reference proteome</keyword>
<proteinExistence type="predicted"/>
<keyword evidence="1" id="KW-0802">TPR repeat</keyword>
<dbReference type="Proteomes" id="UP000627446">
    <property type="component" value="Unassembled WGS sequence"/>
</dbReference>
<gene>
    <name evidence="2" type="ORF">H8K36_11220</name>
</gene>
<feature type="repeat" description="TPR" evidence="1">
    <location>
        <begin position="170"/>
        <end position="203"/>
    </location>
</feature>
<dbReference type="InterPro" id="IPR019734">
    <property type="entry name" value="TPR_rpt"/>
</dbReference>
<evidence type="ECO:0008006" key="4">
    <source>
        <dbReference type="Google" id="ProtNLM"/>
    </source>
</evidence>